<organism evidence="2 3">
    <name type="scientific">Sphingomonas edaphi</name>
    <dbReference type="NCBI Taxonomy" id="2315689"/>
    <lineage>
        <taxon>Bacteria</taxon>
        <taxon>Pseudomonadati</taxon>
        <taxon>Pseudomonadota</taxon>
        <taxon>Alphaproteobacteria</taxon>
        <taxon>Sphingomonadales</taxon>
        <taxon>Sphingomonadaceae</taxon>
        <taxon>Sphingomonas</taxon>
    </lineage>
</organism>
<dbReference type="AlphaFoldDB" id="A0A418PZA7"/>
<dbReference type="RefSeq" id="WP_119533625.1">
    <property type="nucleotide sequence ID" value="NZ_QXTF01000003.1"/>
</dbReference>
<dbReference type="PANTHER" id="PTHR38342:SF1">
    <property type="entry name" value="SLR5037 PROTEIN"/>
    <property type="match status" value="1"/>
</dbReference>
<dbReference type="OrthoDB" id="9791067at2"/>
<dbReference type="PANTHER" id="PTHR38342">
    <property type="entry name" value="SLR5037 PROTEIN"/>
    <property type="match status" value="1"/>
</dbReference>
<evidence type="ECO:0000259" key="1">
    <source>
        <dbReference type="Pfam" id="PF03625"/>
    </source>
</evidence>
<dbReference type="PIRSF" id="PIRSF021774">
    <property type="entry name" value="UCP021774"/>
    <property type="match status" value="1"/>
</dbReference>
<evidence type="ECO:0000313" key="2">
    <source>
        <dbReference type="EMBL" id="RIX27474.1"/>
    </source>
</evidence>
<dbReference type="Proteomes" id="UP000285023">
    <property type="component" value="Unassembled WGS sequence"/>
</dbReference>
<dbReference type="CDD" id="cd14797">
    <property type="entry name" value="DUF302"/>
    <property type="match status" value="1"/>
</dbReference>
<accession>A0A418PZA7</accession>
<dbReference type="InterPro" id="IPR005180">
    <property type="entry name" value="DUF302"/>
</dbReference>
<dbReference type="Pfam" id="PF03625">
    <property type="entry name" value="DUF302"/>
    <property type="match status" value="1"/>
</dbReference>
<dbReference type="InterPro" id="IPR016796">
    <property type="entry name" value="UCP021774"/>
</dbReference>
<dbReference type="SUPFAM" id="SSF103247">
    <property type="entry name" value="TT1751-like"/>
    <property type="match status" value="1"/>
</dbReference>
<reference evidence="2 3" key="1">
    <citation type="submission" date="2018-09" db="EMBL/GenBank/DDBJ databases">
        <title>Sphingomonas sp. DAC4.</title>
        <authorList>
            <person name="Seo T."/>
        </authorList>
    </citation>
    <scope>NUCLEOTIDE SEQUENCE [LARGE SCALE GENOMIC DNA]</scope>
    <source>
        <strain evidence="2 3">DAC4</strain>
    </source>
</reference>
<dbReference type="Gene3D" id="3.30.310.70">
    <property type="entry name" value="TT1751-like domain"/>
    <property type="match status" value="1"/>
</dbReference>
<gene>
    <name evidence="2" type="ORF">D3M59_10370</name>
</gene>
<evidence type="ECO:0000313" key="3">
    <source>
        <dbReference type="Proteomes" id="UP000285023"/>
    </source>
</evidence>
<dbReference type="InterPro" id="IPR035923">
    <property type="entry name" value="TT1751-like_sf"/>
</dbReference>
<feature type="domain" description="DUF302" evidence="1">
    <location>
        <begin position="35"/>
        <end position="98"/>
    </location>
</feature>
<comment type="caution">
    <text evidence="2">The sequence shown here is derived from an EMBL/GenBank/DDBJ whole genome shotgun (WGS) entry which is preliminary data.</text>
</comment>
<keyword evidence="3" id="KW-1185">Reference proteome</keyword>
<name>A0A418PZA7_9SPHN</name>
<protein>
    <submittedName>
        <fullName evidence="2">DUF302 domain-containing protein</fullName>
    </submittedName>
</protein>
<dbReference type="EMBL" id="QXTF01000003">
    <property type="protein sequence ID" value="RIX27474.1"/>
    <property type="molecule type" value="Genomic_DNA"/>
</dbReference>
<sequence>MTYYISTQLDLGFDDAIAATEAALKDEGFGVVTRIDMAQTLQSKMGVDFRDYVILGACNPKLAYEALQLEDKVGTMLPCNVVIQALGNGRTEVAAIDPVASMQAIENQQLTAAASEVRERLQRVIQSLDGNAPGR</sequence>
<proteinExistence type="predicted"/>